<gene>
    <name evidence="2" type="ORF">Pla52n_23510</name>
</gene>
<feature type="region of interest" description="Disordered" evidence="1">
    <location>
        <begin position="18"/>
        <end position="39"/>
    </location>
</feature>
<dbReference type="EMBL" id="SJPN01000003">
    <property type="protein sequence ID" value="TWU04311.1"/>
    <property type="molecule type" value="Genomic_DNA"/>
</dbReference>
<keyword evidence="3" id="KW-1185">Reference proteome</keyword>
<comment type="caution">
    <text evidence="2">The sequence shown here is derived from an EMBL/GenBank/DDBJ whole genome shotgun (WGS) entry which is preliminary data.</text>
</comment>
<feature type="compositionally biased region" description="Basic and acidic residues" evidence="1">
    <location>
        <begin position="234"/>
        <end position="243"/>
    </location>
</feature>
<organism evidence="2 3">
    <name type="scientific">Stieleria varia</name>
    <dbReference type="NCBI Taxonomy" id="2528005"/>
    <lineage>
        <taxon>Bacteria</taxon>
        <taxon>Pseudomonadati</taxon>
        <taxon>Planctomycetota</taxon>
        <taxon>Planctomycetia</taxon>
        <taxon>Pirellulales</taxon>
        <taxon>Pirellulaceae</taxon>
        <taxon>Stieleria</taxon>
    </lineage>
</organism>
<evidence type="ECO:0000313" key="2">
    <source>
        <dbReference type="EMBL" id="TWU04311.1"/>
    </source>
</evidence>
<evidence type="ECO:0000256" key="1">
    <source>
        <dbReference type="SAM" id="MobiDB-lite"/>
    </source>
</evidence>
<sequence length="282" mass="30457">MNRRSIFQVDSVPRKAFYQSQTPTCADRPPPSHSPGRLCSTSPKFLGGGDGARLTTSRRRHRRNRPDCTAEANAASAFAFGYGSNGSRGRMVRARPYGGVRFRLGKSNDNCRSTFQVDSVPWKAFCGFETFTCADGPLPRDRLDGFARPPPSSLGEVTADHEMVQEGSRRSSVANTAGGWRRGQIDPDGRRRSCVMNSATPSGVDRARGSQTTGAPSATRGYLLRSLPGSSSGRGHESLERRTVSGTRDLVHYSKLLCAFRDGGGDGAGPSSAYGWCLGGWW</sequence>
<feature type="region of interest" description="Disordered" evidence="1">
    <location>
        <begin position="161"/>
        <end position="245"/>
    </location>
</feature>
<feature type="compositionally biased region" description="Low complexity" evidence="1">
    <location>
        <begin position="220"/>
        <end position="233"/>
    </location>
</feature>
<evidence type="ECO:0000313" key="3">
    <source>
        <dbReference type="Proteomes" id="UP000320176"/>
    </source>
</evidence>
<proteinExistence type="predicted"/>
<reference evidence="2 3" key="1">
    <citation type="submission" date="2019-02" db="EMBL/GenBank/DDBJ databases">
        <title>Deep-cultivation of Planctomycetes and their phenomic and genomic characterization uncovers novel biology.</title>
        <authorList>
            <person name="Wiegand S."/>
            <person name="Jogler M."/>
            <person name="Boedeker C."/>
            <person name="Pinto D."/>
            <person name="Vollmers J."/>
            <person name="Rivas-Marin E."/>
            <person name="Kohn T."/>
            <person name="Peeters S.H."/>
            <person name="Heuer A."/>
            <person name="Rast P."/>
            <person name="Oberbeckmann S."/>
            <person name="Bunk B."/>
            <person name="Jeske O."/>
            <person name="Meyerdierks A."/>
            <person name="Storesund J.E."/>
            <person name="Kallscheuer N."/>
            <person name="Luecker S."/>
            <person name="Lage O.M."/>
            <person name="Pohl T."/>
            <person name="Merkel B.J."/>
            <person name="Hornburger P."/>
            <person name="Mueller R.-W."/>
            <person name="Bruemmer F."/>
            <person name="Labrenz M."/>
            <person name="Spormann A.M."/>
            <person name="Op Den Camp H."/>
            <person name="Overmann J."/>
            <person name="Amann R."/>
            <person name="Jetten M.S.M."/>
            <person name="Mascher T."/>
            <person name="Medema M.H."/>
            <person name="Devos D.P."/>
            <person name="Kaster A.-K."/>
            <person name="Ovreas L."/>
            <person name="Rohde M."/>
            <person name="Galperin M.Y."/>
            <person name="Jogler C."/>
        </authorList>
    </citation>
    <scope>NUCLEOTIDE SEQUENCE [LARGE SCALE GENOMIC DNA]</scope>
    <source>
        <strain evidence="2 3">Pla52n</strain>
    </source>
</reference>
<dbReference type="Proteomes" id="UP000320176">
    <property type="component" value="Unassembled WGS sequence"/>
</dbReference>
<name>A0A5C6AXY3_9BACT</name>
<accession>A0A5C6AXY3</accession>
<dbReference type="AlphaFoldDB" id="A0A5C6AXY3"/>
<protein>
    <submittedName>
        <fullName evidence="2">Uncharacterized protein</fullName>
    </submittedName>
</protein>